<dbReference type="EMBL" id="LR796647">
    <property type="protein sequence ID" value="CAB4156960.1"/>
    <property type="molecule type" value="Genomic_DNA"/>
</dbReference>
<proteinExistence type="predicted"/>
<feature type="region of interest" description="Disordered" evidence="1">
    <location>
        <begin position="1"/>
        <end position="39"/>
    </location>
</feature>
<accession>A0A6J5M1A9</accession>
<feature type="compositionally biased region" description="Basic residues" evidence="1">
    <location>
        <begin position="27"/>
        <end position="39"/>
    </location>
</feature>
<organism evidence="2">
    <name type="scientific">uncultured Caudovirales phage</name>
    <dbReference type="NCBI Taxonomy" id="2100421"/>
    <lineage>
        <taxon>Viruses</taxon>
        <taxon>Duplodnaviria</taxon>
        <taxon>Heunggongvirae</taxon>
        <taxon>Uroviricota</taxon>
        <taxon>Caudoviricetes</taxon>
        <taxon>Peduoviridae</taxon>
        <taxon>Maltschvirus</taxon>
        <taxon>Maltschvirus maltsch</taxon>
    </lineage>
</organism>
<evidence type="ECO:0000313" key="2">
    <source>
        <dbReference type="EMBL" id="CAB4139902.1"/>
    </source>
</evidence>
<sequence length="39" mass="4265">MPVKYKILSSHADAKPKAGTKVSNYPKGKKSKASKKKAY</sequence>
<gene>
    <name evidence="2" type="ORF">UFOVP355_57</name>
    <name evidence="3" type="ORF">UFOVP677_57</name>
</gene>
<evidence type="ECO:0000313" key="3">
    <source>
        <dbReference type="EMBL" id="CAB4156960.1"/>
    </source>
</evidence>
<reference evidence="2" key="1">
    <citation type="submission" date="2020-04" db="EMBL/GenBank/DDBJ databases">
        <authorList>
            <person name="Chiriac C."/>
            <person name="Salcher M."/>
            <person name="Ghai R."/>
            <person name="Kavagutti S V."/>
        </authorList>
    </citation>
    <scope>NUCLEOTIDE SEQUENCE</scope>
</reference>
<name>A0A6J5M1A9_9CAUD</name>
<protein>
    <submittedName>
        <fullName evidence="2">Uncharacterized protein</fullName>
    </submittedName>
</protein>
<dbReference type="EMBL" id="LR796366">
    <property type="protein sequence ID" value="CAB4139902.1"/>
    <property type="molecule type" value="Genomic_DNA"/>
</dbReference>
<evidence type="ECO:0000256" key="1">
    <source>
        <dbReference type="SAM" id="MobiDB-lite"/>
    </source>
</evidence>